<accession>N1UF72</accession>
<reference evidence="1 2" key="1">
    <citation type="submission" date="2013-02" db="EMBL/GenBank/DDBJ databases">
        <authorList>
            <person name="Harkins D.M."/>
            <person name="Durkin A.S."/>
            <person name="Brinkac L.M."/>
            <person name="Haft D.H."/>
            <person name="Selengut J.D."/>
            <person name="Sanka R."/>
            <person name="DePew J."/>
            <person name="Purushe J."/>
            <person name="Haake D.A."/>
            <person name="Matsunaga J."/>
            <person name="Vinetz J.M."/>
            <person name="Sutton G.G."/>
            <person name="Nierman W.C."/>
            <person name="Fouts D.E."/>
        </authorList>
    </citation>
    <scope>NUCLEOTIDE SEQUENCE [LARGE SCALE GENOMIC DNA]</scope>
    <source>
        <strain evidence="1 2">Ecochallenge</strain>
    </source>
</reference>
<evidence type="ECO:0000313" key="1">
    <source>
        <dbReference type="EMBL" id="EMY16579.1"/>
    </source>
</evidence>
<comment type="caution">
    <text evidence="1">The sequence shown here is derived from an EMBL/GenBank/DDBJ whole genome shotgun (WGS) entry which is preliminary data.</text>
</comment>
<organism evidence="1 2">
    <name type="scientific">Leptospira weilii str. Ecochallenge</name>
    <dbReference type="NCBI Taxonomy" id="1049986"/>
    <lineage>
        <taxon>Bacteria</taxon>
        <taxon>Pseudomonadati</taxon>
        <taxon>Spirochaetota</taxon>
        <taxon>Spirochaetia</taxon>
        <taxon>Leptospirales</taxon>
        <taxon>Leptospiraceae</taxon>
        <taxon>Leptospira</taxon>
    </lineage>
</organism>
<dbReference type="Proteomes" id="UP000012249">
    <property type="component" value="Unassembled WGS sequence"/>
</dbReference>
<name>N1UF72_9LEPT</name>
<dbReference type="EMBL" id="AHMI02000001">
    <property type="protein sequence ID" value="EMY16579.1"/>
    <property type="molecule type" value="Genomic_DNA"/>
</dbReference>
<gene>
    <name evidence="1" type="ORF">LEP1GSC043_0784</name>
</gene>
<evidence type="ECO:0000313" key="2">
    <source>
        <dbReference type="Proteomes" id="UP000012249"/>
    </source>
</evidence>
<sequence length="42" mass="5324">MDLNFDKIRKLIFERTEEFKNSVDFQKPWTMAEYRKVREKKK</sequence>
<dbReference type="AlphaFoldDB" id="N1UF72"/>
<protein>
    <submittedName>
        <fullName evidence="1">Uncharacterized protein</fullName>
    </submittedName>
</protein>
<proteinExistence type="predicted"/>